<dbReference type="CDD" id="cd13669">
    <property type="entry name" value="PBP2_TRAP_TM0322_like"/>
    <property type="match status" value="1"/>
</dbReference>
<dbReference type="GO" id="GO:0055085">
    <property type="term" value="P:transmembrane transport"/>
    <property type="evidence" value="ECO:0007669"/>
    <property type="project" value="InterPro"/>
</dbReference>
<evidence type="ECO:0000256" key="3">
    <source>
        <dbReference type="ARBA" id="ARBA00022729"/>
    </source>
</evidence>
<accession>A0A9W5Y8K6</accession>
<evidence type="ECO:0000256" key="1">
    <source>
        <dbReference type="ARBA" id="ARBA00009023"/>
    </source>
</evidence>
<evidence type="ECO:0000256" key="2">
    <source>
        <dbReference type="ARBA" id="ARBA00022448"/>
    </source>
</evidence>
<dbReference type="NCBIfam" id="TIGR00787">
    <property type="entry name" value="dctP"/>
    <property type="match status" value="1"/>
</dbReference>
<comment type="similarity">
    <text evidence="1">Belongs to the bacterial solute-binding protein 7 family.</text>
</comment>
<dbReference type="Gene3D" id="3.40.190.170">
    <property type="entry name" value="Bacterial extracellular solute-binding protein, family 7"/>
    <property type="match status" value="1"/>
</dbReference>
<dbReference type="PANTHER" id="PTHR33376">
    <property type="match status" value="1"/>
</dbReference>
<comment type="caution">
    <text evidence="5">The sequence shown here is derived from an EMBL/GenBank/DDBJ whole genome shotgun (WGS) entry which is preliminary data.</text>
</comment>
<name>A0A9W5Y8K6_9FIRM</name>
<dbReference type="RefSeq" id="WP_281811362.1">
    <property type="nucleotide sequence ID" value="NZ_BRLB01000001.1"/>
</dbReference>
<dbReference type="NCBIfam" id="NF037995">
    <property type="entry name" value="TRAP_S1"/>
    <property type="match status" value="1"/>
</dbReference>
<dbReference type="PANTHER" id="PTHR33376:SF7">
    <property type="entry name" value="C4-DICARBOXYLATE-BINDING PROTEIN DCTB"/>
    <property type="match status" value="1"/>
</dbReference>
<dbReference type="PIRSF" id="PIRSF006470">
    <property type="entry name" value="DctB"/>
    <property type="match status" value="1"/>
</dbReference>
<dbReference type="GO" id="GO:0030288">
    <property type="term" value="C:outer membrane-bounded periplasmic space"/>
    <property type="evidence" value="ECO:0007669"/>
    <property type="project" value="InterPro"/>
</dbReference>
<dbReference type="PROSITE" id="PS51257">
    <property type="entry name" value="PROKAR_LIPOPROTEIN"/>
    <property type="match status" value="1"/>
</dbReference>
<feature type="signal peptide" evidence="4">
    <location>
        <begin position="1"/>
        <end position="21"/>
    </location>
</feature>
<dbReference type="AlphaFoldDB" id="A0A9W5Y8K6"/>
<keyword evidence="6" id="KW-1185">Reference proteome</keyword>
<keyword evidence="2" id="KW-0813">Transport</keyword>
<reference evidence="5" key="1">
    <citation type="submission" date="2022-06" db="EMBL/GenBank/DDBJ databases">
        <title>Vallitalea longa sp. nov., an anaerobic bacterium isolated from marine sediment.</title>
        <authorList>
            <person name="Hirano S."/>
            <person name="Terahara T."/>
            <person name="Mori K."/>
            <person name="Hamada M."/>
            <person name="Matsumoto R."/>
            <person name="Kobayashi T."/>
        </authorList>
    </citation>
    <scope>NUCLEOTIDE SEQUENCE</scope>
    <source>
        <strain evidence="5">SH18-1</strain>
    </source>
</reference>
<proteinExistence type="inferred from homology"/>
<gene>
    <name evidence="5" type="ORF">SH1V18_02230</name>
</gene>
<protein>
    <submittedName>
        <fullName evidence="5">C4-dicarboxylate ABC transporter</fullName>
    </submittedName>
</protein>
<evidence type="ECO:0000313" key="6">
    <source>
        <dbReference type="Proteomes" id="UP001144256"/>
    </source>
</evidence>
<dbReference type="InterPro" id="IPR018389">
    <property type="entry name" value="DctP_fam"/>
</dbReference>
<evidence type="ECO:0000313" key="5">
    <source>
        <dbReference type="EMBL" id="GKX27743.1"/>
    </source>
</evidence>
<dbReference type="InterPro" id="IPR038404">
    <property type="entry name" value="TRAP_DctP_sf"/>
</dbReference>
<feature type="chain" id="PRO_5040811889" evidence="4">
    <location>
        <begin position="22"/>
        <end position="351"/>
    </location>
</feature>
<dbReference type="Proteomes" id="UP001144256">
    <property type="component" value="Unassembled WGS sequence"/>
</dbReference>
<keyword evidence="3 4" id="KW-0732">Signal</keyword>
<dbReference type="InterPro" id="IPR004682">
    <property type="entry name" value="TRAP_DctP"/>
</dbReference>
<dbReference type="Pfam" id="PF03480">
    <property type="entry name" value="DctP"/>
    <property type="match status" value="1"/>
</dbReference>
<organism evidence="5 6">
    <name type="scientific">Vallitalea longa</name>
    <dbReference type="NCBI Taxonomy" id="2936439"/>
    <lineage>
        <taxon>Bacteria</taxon>
        <taxon>Bacillati</taxon>
        <taxon>Bacillota</taxon>
        <taxon>Clostridia</taxon>
        <taxon>Lachnospirales</taxon>
        <taxon>Vallitaleaceae</taxon>
        <taxon>Vallitalea</taxon>
    </lineage>
</organism>
<evidence type="ECO:0000256" key="4">
    <source>
        <dbReference type="SAM" id="SignalP"/>
    </source>
</evidence>
<sequence length="351" mass="39148">MKKFKLFLVVTLVLSMLTACGSSNKGTETSNEGDTSKQSTQNASVTIQIGYANNPGEPLDLAVNQWKKLIEERSNGNMKVEIFPSSQLGAKNELIDQMLAGDSVITLADGAFYSDRGVKDFGIVFAPYLFDTWDQCWKLIESDWYKEQSQKLEDQGLKLLTSNWVYGARHTMTTKPVRTVDDLKGMKIRVPDNTIQIKGFEVLGASPTPMALGEVYTSLQQGTIDGLENPLSVLYNGKFYEVAKYLTLDGHVQNFTTWVAGLDFFNSLSQEQQKILVETGNEAGLYNNGIQEQVTEDTLKKLKDEGVEIIEVDLSEFQEKAEAFYSLPEITSQWSEGLHDKIKEAISDTSN</sequence>
<dbReference type="EMBL" id="BRLB01000001">
    <property type="protein sequence ID" value="GKX27743.1"/>
    <property type="molecule type" value="Genomic_DNA"/>
</dbReference>